<dbReference type="SMART" id="SM00895">
    <property type="entry name" value="FCD"/>
    <property type="match status" value="1"/>
</dbReference>
<dbReference type="PROSITE" id="PS50949">
    <property type="entry name" value="HTH_GNTR"/>
    <property type="match status" value="1"/>
</dbReference>
<name>A0AAC9AT64_AMIAI</name>
<evidence type="ECO:0000259" key="4">
    <source>
        <dbReference type="PROSITE" id="PS50949"/>
    </source>
</evidence>
<dbReference type="InterPro" id="IPR011711">
    <property type="entry name" value="GntR_C"/>
</dbReference>
<dbReference type="Pfam" id="PF00392">
    <property type="entry name" value="GntR"/>
    <property type="match status" value="1"/>
</dbReference>
<keyword evidence="2" id="KW-0238">DNA-binding</keyword>
<sequence length="252" mass="28183">MLGMLPRAVAAPITEAWPFAAIPQGWTAMKLETVDIRQAASAADIVYEALRKAIIEGDLAEGENLRQDQIALMFNTSRIPVREALSRLEQNGLITTQRYKGAVVAGLSIEEIEEIFEFRALIEAEVIRLAVPKLTGKTLDAARRHCQAFDSEANSAMWGEINRNFHYSLYEAARRPYYLQIVRASLDRIDRYLRAQLTLTNGMSRARREHKGILDACIAGDADKAAELTRDHILGAGRALVTFLEETRGRND</sequence>
<dbReference type="SUPFAM" id="SSF46785">
    <property type="entry name" value="Winged helix' DNA-binding domain"/>
    <property type="match status" value="1"/>
</dbReference>
<dbReference type="SUPFAM" id="SSF48008">
    <property type="entry name" value="GntR ligand-binding domain-like"/>
    <property type="match status" value="1"/>
</dbReference>
<reference evidence="5 6" key="1">
    <citation type="submission" date="2016-03" db="EMBL/GenBank/DDBJ databases">
        <title>Complete genome of Aminobacter aminovorans KCTC 2477.</title>
        <authorList>
            <person name="Kim K.M."/>
        </authorList>
    </citation>
    <scope>NUCLEOTIDE SEQUENCE [LARGE SCALE GENOMIC DNA]</scope>
    <source>
        <strain evidence="5 6">KCTC 2477</strain>
        <plasmid evidence="5 6">pAA01</plasmid>
    </source>
</reference>
<accession>A0AAC9AT64</accession>
<dbReference type="InterPro" id="IPR000524">
    <property type="entry name" value="Tscrpt_reg_HTH_GntR"/>
</dbReference>
<dbReference type="Pfam" id="PF07729">
    <property type="entry name" value="FCD"/>
    <property type="match status" value="1"/>
</dbReference>
<dbReference type="SMART" id="SM00345">
    <property type="entry name" value="HTH_GNTR"/>
    <property type="match status" value="1"/>
</dbReference>
<dbReference type="Proteomes" id="UP000075755">
    <property type="component" value="Plasmid pAA01"/>
</dbReference>
<dbReference type="AlphaFoldDB" id="A0AAC9AT64"/>
<keyword evidence="1" id="KW-0805">Transcription regulation</keyword>
<dbReference type="CDD" id="cd07377">
    <property type="entry name" value="WHTH_GntR"/>
    <property type="match status" value="1"/>
</dbReference>
<proteinExistence type="predicted"/>
<dbReference type="GO" id="GO:0003700">
    <property type="term" value="F:DNA-binding transcription factor activity"/>
    <property type="evidence" value="ECO:0007669"/>
    <property type="project" value="InterPro"/>
</dbReference>
<dbReference type="EMBL" id="CP015006">
    <property type="protein sequence ID" value="AMS44596.1"/>
    <property type="molecule type" value="Genomic_DNA"/>
</dbReference>
<evidence type="ECO:0000313" key="6">
    <source>
        <dbReference type="Proteomes" id="UP000075755"/>
    </source>
</evidence>
<dbReference type="InterPro" id="IPR008920">
    <property type="entry name" value="TF_FadR/GntR_C"/>
</dbReference>
<organism evidence="5 6">
    <name type="scientific">Aminobacter aminovorans</name>
    <name type="common">Chelatobacter heintzii</name>
    <dbReference type="NCBI Taxonomy" id="83263"/>
    <lineage>
        <taxon>Bacteria</taxon>
        <taxon>Pseudomonadati</taxon>
        <taxon>Pseudomonadota</taxon>
        <taxon>Alphaproteobacteria</taxon>
        <taxon>Hyphomicrobiales</taxon>
        <taxon>Phyllobacteriaceae</taxon>
        <taxon>Aminobacter</taxon>
    </lineage>
</organism>
<dbReference type="Gene3D" id="1.10.10.10">
    <property type="entry name" value="Winged helix-like DNA-binding domain superfamily/Winged helix DNA-binding domain"/>
    <property type="match status" value="1"/>
</dbReference>
<evidence type="ECO:0000256" key="3">
    <source>
        <dbReference type="ARBA" id="ARBA00023163"/>
    </source>
</evidence>
<dbReference type="InterPro" id="IPR036388">
    <property type="entry name" value="WH-like_DNA-bd_sf"/>
</dbReference>
<dbReference type="Gene3D" id="1.20.120.530">
    <property type="entry name" value="GntR ligand-binding domain-like"/>
    <property type="match status" value="1"/>
</dbReference>
<dbReference type="InterPro" id="IPR036390">
    <property type="entry name" value="WH_DNA-bd_sf"/>
</dbReference>
<evidence type="ECO:0000313" key="5">
    <source>
        <dbReference type="EMBL" id="AMS44596.1"/>
    </source>
</evidence>
<geneLocation type="plasmid" evidence="5 6">
    <name>pAA01</name>
</geneLocation>
<dbReference type="GO" id="GO:0003677">
    <property type="term" value="F:DNA binding"/>
    <property type="evidence" value="ECO:0007669"/>
    <property type="project" value="UniProtKB-KW"/>
</dbReference>
<evidence type="ECO:0000256" key="1">
    <source>
        <dbReference type="ARBA" id="ARBA00023015"/>
    </source>
</evidence>
<evidence type="ECO:0000256" key="2">
    <source>
        <dbReference type="ARBA" id="ARBA00023125"/>
    </source>
</evidence>
<keyword evidence="3" id="KW-0804">Transcription</keyword>
<dbReference type="KEGG" id="aak:AA2016_5691"/>
<dbReference type="PANTHER" id="PTHR43537:SF41">
    <property type="entry name" value="TRANSCRIPTIONAL REGULATORY PROTEIN"/>
    <property type="match status" value="1"/>
</dbReference>
<feature type="domain" description="HTH gntR-type" evidence="4">
    <location>
        <begin position="40"/>
        <end position="107"/>
    </location>
</feature>
<gene>
    <name evidence="5" type="ORF">AA2016_5691</name>
</gene>
<dbReference type="PANTHER" id="PTHR43537">
    <property type="entry name" value="TRANSCRIPTIONAL REGULATOR, GNTR FAMILY"/>
    <property type="match status" value="1"/>
</dbReference>
<keyword evidence="5" id="KW-0614">Plasmid</keyword>
<protein>
    <submittedName>
        <fullName evidence="5">Transcriptional regulator</fullName>
    </submittedName>
</protein>